<dbReference type="InterPro" id="IPR000068">
    <property type="entry name" value="GPCR_3_Ca_sens_rcpt-rel"/>
</dbReference>
<evidence type="ECO:0000259" key="7">
    <source>
        <dbReference type="Pfam" id="PF01094"/>
    </source>
</evidence>
<evidence type="ECO:0000256" key="2">
    <source>
        <dbReference type="ARBA" id="ARBA00022692"/>
    </source>
</evidence>
<feature type="domain" description="Receptor ligand binding region" evidence="7">
    <location>
        <begin position="101"/>
        <end position="201"/>
    </location>
</feature>
<dbReference type="Pfam" id="PF01094">
    <property type="entry name" value="ANF_receptor"/>
    <property type="match status" value="1"/>
</dbReference>
<accession>A0ABN9LFW7</accession>
<reference evidence="8" key="1">
    <citation type="submission" date="2023-07" db="EMBL/GenBank/DDBJ databases">
        <authorList>
            <person name="Stuckert A."/>
        </authorList>
    </citation>
    <scope>NUCLEOTIDE SEQUENCE</scope>
</reference>
<dbReference type="InterPro" id="IPR000337">
    <property type="entry name" value="GPCR_3"/>
</dbReference>
<keyword evidence="9" id="KW-1185">Reference proteome</keyword>
<keyword evidence="5" id="KW-0675">Receptor</keyword>
<dbReference type="PANTHER" id="PTHR24061">
    <property type="entry name" value="CALCIUM-SENSING RECEPTOR-RELATED"/>
    <property type="match status" value="1"/>
</dbReference>
<keyword evidence="6" id="KW-0325">Glycoprotein</keyword>
<organism evidence="8 9">
    <name type="scientific">Ranitomeya imitator</name>
    <name type="common">mimic poison frog</name>
    <dbReference type="NCBI Taxonomy" id="111125"/>
    <lineage>
        <taxon>Eukaryota</taxon>
        <taxon>Metazoa</taxon>
        <taxon>Chordata</taxon>
        <taxon>Craniata</taxon>
        <taxon>Vertebrata</taxon>
        <taxon>Euteleostomi</taxon>
        <taxon>Amphibia</taxon>
        <taxon>Batrachia</taxon>
        <taxon>Anura</taxon>
        <taxon>Neobatrachia</taxon>
        <taxon>Hyloidea</taxon>
        <taxon>Dendrobatidae</taxon>
        <taxon>Dendrobatinae</taxon>
        <taxon>Ranitomeya</taxon>
    </lineage>
</organism>
<keyword evidence="3" id="KW-1133">Transmembrane helix</keyword>
<keyword evidence="2" id="KW-0812">Transmembrane</keyword>
<evidence type="ECO:0000256" key="6">
    <source>
        <dbReference type="ARBA" id="ARBA00023180"/>
    </source>
</evidence>
<evidence type="ECO:0000256" key="3">
    <source>
        <dbReference type="ARBA" id="ARBA00022989"/>
    </source>
</evidence>
<comment type="subcellular location">
    <subcellularLocation>
        <location evidence="1">Membrane</location>
        <topology evidence="1">Multi-pass membrane protein</topology>
    </subcellularLocation>
</comment>
<dbReference type="Proteomes" id="UP001176940">
    <property type="component" value="Unassembled WGS sequence"/>
</dbReference>
<dbReference type="InterPro" id="IPR001828">
    <property type="entry name" value="ANF_lig-bd_rcpt"/>
</dbReference>
<evidence type="ECO:0000313" key="8">
    <source>
        <dbReference type="EMBL" id="CAJ0938771.1"/>
    </source>
</evidence>
<dbReference type="Gene3D" id="3.40.50.2300">
    <property type="match status" value="1"/>
</dbReference>
<dbReference type="PRINTS" id="PR00248">
    <property type="entry name" value="GPCRMGR"/>
</dbReference>
<keyword evidence="4" id="KW-0472">Membrane</keyword>
<gene>
    <name evidence="8" type="ORF">RIMI_LOCUS7817328</name>
</gene>
<name>A0ABN9LFW7_9NEOB</name>
<dbReference type="PANTHER" id="PTHR24061:SF564">
    <property type="entry name" value="METABOTROPIC GLUTAMATE RECEPTOR 1"/>
    <property type="match status" value="1"/>
</dbReference>
<protein>
    <recommendedName>
        <fullName evidence="7">Receptor ligand binding region domain-containing protein</fullName>
    </recommendedName>
</protein>
<evidence type="ECO:0000256" key="5">
    <source>
        <dbReference type="ARBA" id="ARBA00023170"/>
    </source>
</evidence>
<dbReference type="InterPro" id="IPR028082">
    <property type="entry name" value="Peripla_BP_I"/>
</dbReference>
<evidence type="ECO:0000256" key="4">
    <source>
        <dbReference type="ARBA" id="ARBA00023136"/>
    </source>
</evidence>
<sequence>MTSFQQPITAMPVVTCLTCKTGCAHNSNDSPLAELNETGSLHYGNFRFRYPILQKYQNSVSEFRYYKYRPIPDICSIGMLNTSADASNANHPLPSFYKYVLAFIFAIDEINKNPYILPNVTLGYHVTDSCNNENKAIENLLQILSGPGDIVPNYYCPRNGKLVGVVSDQSSKTSLQIIEHLNVYGYTQGEYRAISAVVSHSSPAVVEPAQQRRRSQRLTQSDTVQRVTAAFPASAIVASTARGPPCRRNLLLVNGGTIWRYKLALLLHRVAMKEKHCALLDFTGAQANYRADSDQLRCHKSSFIQ</sequence>
<dbReference type="SUPFAM" id="SSF53822">
    <property type="entry name" value="Periplasmic binding protein-like I"/>
    <property type="match status" value="1"/>
</dbReference>
<evidence type="ECO:0000313" key="9">
    <source>
        <dbReference type="Proteomes" id="UP001176940"/>
    </source>
</evidence>
<evidence type="ECO:0000256" key="1">
    <source>
        <dbReference type="ARBA" id="ARBA00004141"/>
    </source>
</evidence>
<comment type="caution">
    <text evidence="8">The sequence shown here is derived from an EMBL/GenBank/DDBJ whole genome shotgun (WGS) entry which is preliminary data.</text>
</comment>
<proteinExistence type="predicted"/>
<dbReference type="EMBL" id="CAUEEQ010015077">
    <property type="protein sequence ID" value="CAJ0938771.1"/>
    <property type="molecule type" value="Genomic_DNA"/>
</dbReference>